<accession>A0AAU0UIN1</accession>
<dbReference type="InterPro" id="IPR014027">
    <property type="entry name" value="UDP-Glc/GDP-Man_DH_C"/>
</dbReference>
<name>A0AAU0UIN1_9FIRM</name>
<dbReference type="Proteomes" id="UP001329915">
    <property type="component" value="Chromosome"/>
</dbReference>
<feature type="binding site" evidence="10">
    <location>
        <position position="155"/>
    </location>
    <ligand>
        <name>NAD(+)</name>
        <dbReference type="ChEBI" id="CHEBI:57540"/>
    </ligand>
</feature>
<dbReference type="GO" id="GO:0003979">
    <property type="term" value="F:UDP-glucose 6-dehydrogenase activity"/>
    <property type="evidence" value="ECO:0007669"/>
    <property type="project" value="UniProtKB-EC"/>
</dbReference>
<evidence type="ECO:0000313" key="13">
    <source>
        <dbReference type="Proteomes" id="UP001329915"/>
    </source>
</evidence>
<feature type="active site" description="Nucleophile" evidence="8">
    <location>
        <position position="260"/>
    </location>
</feature>
<feature type="binding site" evidence="9">
    <location>
        <position position="204"/>
    </location>
    <ligand>
        <name>substrate</name>
    </ligand>
</feature>
<dbReference type="PIRSF" id="PIRSF500134">
    <property type="entry name" value="UDPglc_DH_bac"/>
    <property type="match status" value="1"/>
</dbReference>
<evidence type="ECO:0000256" key="3">
    <source>
        <dbReference type="ARBA" id="ARBA00012954"/>
    </source>
</evidence>
<feature type="binding site" evidence="9">
    <location>
        <position position="320"/>
    </location>
    <ligand>
        <name>substrate</name>
    </ligand>
</feature>
<dbReference type="InterPro" id="IPR001732">
    <property type="entry name" value="UDP-Glc/GDP-Man_DH_N"/>
</dbReference>
<dbReference type="Gene3D" id="1.20.5.100">
    <property type="entry name" value="Cytochrome c1, transmembrane anchor, C-terminal"/>
    <property type="match status" value="1"/>
</dbReference>
<comment type="pathway">
    <text evidence="1">Nucleotide-sugar biosynthesis; UDP-alpha-D-glucuronate biosynthesis; UDP-alpha-D-glucuronate from UDP-alpha-D-glucose: step 1/1.</text>
</comment>
<evidence type="ECO:0000256" key="5">
    <source>
        <dbReference type="ARBA" id="ARBA00023027"/>
    </source>
</evidence>
<feature type="domain" description="UDP-glucose/GDP-mannose dehydrogenase C-terminal" evidence="11">
    <location>
        <begin position="313"/>
        <end position="415"/>
    </location>
</feature>
<feature type="binding site" evidence="10">
    <location>
        <position position="263"/>
    </location>
    <ligand>
        <name>NAD(+)</name>
        <dbReference type="ChEBI" id="CHEBI:57540"/>
    </ligand>
</feature>
<evidence type="ECO:0000256" key="4">
    <source>
        <dbReference type="ARBA" id="ARBA00023002"/>
    </source>
</evidence>
<comment type="catalytic activity">
    <reaction evidence="6 7">
        <text>UDP-alpha-D-glucose + 2 NAD(+) + H2O = UDP-alpha-D-glucuronate + 2 NADH + 3 H(+)</text>
        <dbReference type="Rhea" id="RHEA:23596"/>
        <dbReference type="ChEBI" id="CHEBI:15377"/>
        <dbReference type="ChEBI" id="CHEBI:15378"/>
        <dbReference type="ChEBI" id="CHEBI:57540"/>
        <dbReference type="ChEBI" id="CHEBI:57945"/>
        <dbReference type="ChEBI" id="CHEBI:58052"/>
        <dbReference type="ChEBI" id="CHEBI:58885"/>
        <dbReference type="EC" id="1.1.1.22"/>
    </reaction>
</comment>
<dbReference type="InterPro" id="IPR036220">
    <property type="entry name" value="UDP-Glc/GDP-Man_DH_C_sf"/>
</dbReference>
<dbReference type="InterPro" id="IPR017476">
    <property type="entry name" value="UDP-Glc/GDP-Man"/>
</dbReference>
<evidence type="ECO:0000256" key="1">
    <source>
        <dbReference type="ARBA" id="ARBA00004701"/>
    </source>
</evidence>
<dbReference type="InterPro" id="IPR008927">
    <property type="entry name" value="6-PGluconate_DH-like_C_sf"/>
</dbReference>
<evidence type="ECO:0000256" key="2">
    <source>
        <dbReference type="ARBA" id="ARBA00006601"/>
    </source>
</evidence>
<dbReference type="GO" id="GO:0051287">
    <property type="term" value="F:NAD binding"/>
    <property type="evidence" value="ECO:0007669"/>
    <property type="project" value="InterPro"/>
</dbReference>
<feature type="binding site" evidence="9">
    <location>
        <begin position="249"/>
        <end position="253"/>
    </location>
    <ligand>
        <name>substrate</name>
    </ligand>
</feature>
<dbReference type="AlphaFoldDB" id="A0AAU0UIN1"/>
<dbReference type="Gene3D" id="3.40.50.720">
    <property type="entry name" value="NAD(P)-binding Rossmann-like Domain"/>
    <property type="match status" value="2"/>
</dbReference>
<comment type="similarity">
    <text evidence="2 7">Belongs to the UDP-glucose/GDP-mannose dehydrogenase family.</text>
</comment>
<evidence type="ECO:0000256" key="8">
    <source>
        <dbReference type="PIRSR" id="PIRSR500134-1"/>
    </source>
</evidence>
<dbReference type="GO" id="GO:0000271">
    <property type="term" value="P:polysaccharide biosynthetic process"/>
    <property type="evidence" value="ECO:0007669"/>
    <property type="project" value="InterPro"/>
</dbReference>
<dbReference type="NCBIfam" id="TIGR03026">
    <property type="entry name" value="NDP-sugDHase"/>
    <property type="match status" value="1"/>
</dbReference>
<dbReference type="SUPFAM" id="SSF48179">
    <property type="entry name" value="6-phosphogluconate dehydrogenase C-terminal domain-like"/>
    <property type="match status" value="1"/>
</dbReference>
<dbReference type="InterPro" id="IPR028357">
    <property type="entry name" value="UDPglc_DH_bac"/>
</dbReference>
<protein>
    <recommendedName>
        <fullName evidence="3 7">UDP-glucose 6-dehydrogenase</fullName>
        <ecNumber evidence="3 7">1.1.1.22</ecNumber>
    </recommendedName>
</protein>
<evidence type="ECO:0000256" key="10">
    <source>
        <dbReference type="PIRSR" id="PIRSR500134-3"/>
    </source>
</evidence>
<dbReference type="InterPro" id="IPR036291">
    <property type="entry name" value="NAD(P)-bd_dom_sf"/>
</dbReference>
<keyword evidence="13" id="KW-1185">Reference proteome</keyword>
<organism evidence="12 13">
    <name type="scientific">Metallumcola ferriviriculae</name>
    <dbReference type="NCBI Taxonomy" id="3039180"/>
    <lineage>
        <taxon>Bacteria</taxon>
        <taxon>Bacillati</taxon>
        <taxon>Bacillota</taxon>
        <taxon>Clostridia</taxon>
        <taxon>Neomoorellales</taxon>
        <taxon>Desulfitibacteraceae</taxon>
        <taxon>Metallumcola</taxon>
    </lineage>
</organism>
<dbReference type="EC" id="1.1.1.22" evidence="3 7"/>
<dbReference type="KEGG" id="dbc:MFMK1_000696"/>
<dbReference type="SUPFAM" id="SSF51735">
    <property type="entry name" value="NAD(P)-binding Rossmann-fold domains"/>
    <property type="match status" value="1"/>
</dbReference>
<feature type="binding site" evidence="9">
    <location>
        <position position="257"/>
    </location>
    <ligand>
        <name>substrate</name>
    </ligand>
</feature>
<reference evidence="12 13" key="1">
    <citation type="submission" date="2023-04" db="EMBL/GenBank/DDBJ databases">
        <authorList>
            <person name="Hsu D."/>
        </authorList>
    </citation>
    <scope>NUCLEOTIDE SEQUENCE [LARGE SCALE GENOMIC DNA]</scope>
    <source>
        <strain evidence="12 13">MK1</strain>
    </source>
</reference>
<dbReference type="Pfam" id="PF03721">
    <property type="entry name" value="UDPG_MGDP_dh_N"/>
    <property type="match status" value="1"/>
</dbReference>
<dbReference type="Pfam" id="PF03720">
    <property type="entry name" value="UDPG_MGDP_dh_C"/>
    <property type="match status" value="1"/>
</dbReference>
<keyword evidence="5 7" id="KW-0520">NAD</keyword>
<dbReference type="SUPFAM" id="SSF52413">
    <property type="entry name" value="UDP-glucose/GDP-mannose dehydrogenase C-terminal domain"/>
    <property type="match status" value="1"/>
</dbReference>
<feature type="binding site" evidence="9">
    <location>
        <begin position="152"/>
        <end position="155"/>
    </location>
    <ligand>
        <name>substrate</name>
    </ligand>
</feature>
<keyword evidence="4 7" id="KW-0560">Oxidoreductase</keyword>
<evidence type="ECO:0000259" key="11">
    <source>
        <dbReference type="SMART" id="SM00984"/>
    </source>
</evidence>
<dbReference type="EMBL" id="CP121694">
    <property type="protein sequence ID" value="WRO20906.1"/>
    <property type="molecule type" value="Genomic_DNA"/>
</dbReference>
<dbReference type="PANTHER" id="PTHR43750:SF3">
    <property type="entry name" value="UDP-GLUCOSE 6-DEHYDROGENASE TUAD"/>
    <property type="match status" value="1"/>
</dbReference>
<feature type="binding site" evidence="10">
    <location>
        <position position="30"/>
    </location>
    <ligand>
        <name>NAD(+)</name>
        <dbReference type="ChEBI" id="CHEBI:57540"/>
    </ligand>
</feature>
<evidence type="ECO:0000256" key="6">
    <source>
        <dbReference type="ARBA" id="ARBA00047473"/>
    </source>
</evidence>
<dbReference type="PIRSF" id="PIRSF000124">
    <property type="entry name" value="UDPglc_GDPman_dh"/>
    <property type="match status" value="1"/>
</dbReference>
<dbReference type="Pfam" id="PF00984">
    <property type="entry name" value="UDPG_MGDP_dh"/>
    <property type="match status" value="1"/>
</dbReference>
<evidence type="ECO:0000313" key="12">
    <source>
        <dbReference type="EMBL" id="WRO20906.1"/>
    </source>
</evidence>
<feature type="binding site" evidence="10">
    <location>
        <position position="35"/>
    </location>
    <ligand>
        <name>NAD(+)</name>
        <dbReference type="ChEBI" id="CHEBI:57540"/>
    </ligand>
</feature>
<evidence type="ECO:0000256" key="7">
    <source>
        <dbReference type="PIRNR" id="PIRNR000124"/>
    </source>
</evidence>
<feature type="binding site" evidence="10">
    <location>
        <position position="327"/>
    </location>
    <ligand>
        <name>NAD(+)</name>
        <dbReference type="ChEBI" id="CHEBI:57540"/>
    </ligand>
</feature>
<dbReference type="RefSeq" id="WP_366923783.1">
    <property type="nucleotide sequence ID" value="NZ_CP121694.1"/>
</dbReference>
<dbReference type="SMART" id="SM00984">
    <property type="entry name" value="UDPG_MGDP_dh_C"/>
    <property type="match status" value="1"/>
</dbReference>
<sequence>MKLSVIGTGYVGLVSGVCFAELGNQVICVDKDSEKIKMLNNLEMPIYEPGLKELVQNNVQESRISFTSDIKEAVASSDVIFIAVGTPPLPNGQADLRFIEAVAASIGKYMNDYKLIVNKSTVPVGTGDFVREIVMKHQAEPVDFDIVSVPEFLREGNAIQDSMNPDRVIIGASSNKAAEIMKKLHEPFNAPVLITDVKSAEMIKYASNAFLATKISFINEIANICEKVGANVKEVAKGMGYDKRIGDKFLNAGIGYGGSCFPKDTTALVEIAASVDYDFKILKSVVDVNKKQRFKVIDSLKQIYDNLDGKKVAVLGLAFKPNTDDLREAPSINIIEELIAKNVHVKAYDPIAMNNATKIIRNTITYSSSVLEAVEGVDAIILVTEWHELIEADWFTIGNLVNKKIIIDGRNVIDSDLVESLGFIYKGIGV</sequence>
<proteinExistence type="inferred from homology"/>
<feature type="binding site" evidence="10">
    <location>
        <position position="121"/>
    </location>
    <ligand>
        <name>NAD(+)</name>
        <dbReference type="ChEBI" id="CHEBI:57540"/>
    </ligand>
</feature>
<dbReference type="PANTHER" id="PTHR43750">
    <property type="entry name" value="UDP-GLUCOSE 6-DEHYDROGENASE TUAD"/>
    <property type="match status" value="1"/>
</dbReference>
<feature type="binding site" evidence="10">
    <location>
        <position position="86"/>
    </location>
    <ligand>
        <name>NAD(+)</name>
        <dbReference type="ChEBI" id="CHEBI:57540"/>
    </ligand>
</feature>
<dbReference type="InterPro" id="IPR014026">
    <property type="entry name" value="UDP-Glc/GDP-Man_DH_dimer"/>
</dbReference>
<gene>
    <name evidence="12" type="ORF">MFMK1_000696</name>
</gene>
<evidence type="ECO:0000256" key="9">
    <source>
        <dbReference type="PIRSR" id="PIRSR500134-2"/>
    </source>
</evidence>